<proteinExistence type="predicted"/>
<keyword evidence="1" id="KW-1185">Reference proteome</keyword>
<organism evidence="1 2">
    <name type="scientific">Acrobeloides nanus</name>
    <dbReference type="NCBI Taxonomy" id="290746"/>
    <lineage>
        <taxon>Eukaryota</taxon>
        <taxon>Metazoa</taxon>
        <taxon>Ecdysozoa</taxon>
        <taxon>Nematoda</taxon>
        <taxon>Chromadorea</taxon>
        <taxon>Rhabditida</taxon>
        <taxon>Tylenchina</taxon>
        <taxon>Cephalobomorpha</taxon>
        <taxon>Cephaloboidea</taxon>
        <taxon>Cephalobidae</taxon>
        <taxon>Acrobeloides</taxon>
    </lineage>
</organism>
<reference evidence="2" key="1">
    <citation type="submission" date="2022-11" db="UniProtKB">
        <authorList>
            <consortium name="WormBaseParasite"/>
        </authorList>
    </citation>
    <scope>IDENTIFICATION</scope>
</reference>
<dbReference type="Proteomes" id="UP000887540">
    <property type="component" value="Unplaced"/>
</dbReference>
<evidence type="ECO:0000313" key="2">
    <source>
        <dbReference type="WBParaSite" id="ACRNAN_Path_53.g201.t1"/>
    </source>
</evidence>
<name>A0A914C824_9BILA</name>
<dbReference type="WBParaSite" id="ACRNAN_Path_53.g201.t1">
    <property type="protein sequence ID" value="ACRNAN_Path_53.g201.t1"/>
    <property type="gene ID" value="ACRNAN_Path_53.g201"/>
</dbReference>
<evidence type="ECO:0000313" key="1">
    <source>
        <dbReference type="Proteomes" id="UP000887540"/>
    </source>
</evidence>
<dbReference type="AlphaFoldDB" id="A0A914C824"/>
<protein>
    <submittedName>
        <fullName evidence="2">Uncharacterized protein</fullName>
    </submittedName>
</protein>
<sequence length="66" mass="7877">MRMCLSSYLIRQVHRRSPPNVLIFSCRYDFQLRNFDCQPNKSVIPDMPANKKRPWKNAAFFCAKLK</sequence>
<accession>A0A914C824</accession>